<evidence type="ECO:0000313" key="4">
    <source>
        <dbReference type="Proteomes" id="UP000306985"/>
    </source>
</evidence>
<keyword evidence="4" id="KW-1185">Reference proteome</keyword>
<feature type="transmembrane region" description="Helical" evidence="1">
    <location>
        <begin position="53"/>
        <end position="75"/>
    </location>
</feature>
<evidence type="ECO:0000259" key="2">
    <source>
        <dbReference type="Pfam" id="PF19803"/>
    </source>
</evidence>
<reference evidence="3 4" key="1">
    <citation type="submission" date="2019-05" db="EMBL/GenBank/DDBJ databases">
        <title>Nakamurella sp. N5BH11, whole genome shotgun sequence.</title>
        <authorList>
            <person name="Tuo L."/>
        </authorList>
    </citation>
    <scope>NUCLEOTIDE SEQUENCE [LARGE SCALE GENOMIC DNA]</scope>
    <source>
        <strain evidence="3 4">N5BH11</strain>
    </source>
</reference>
<evidence type="ECO:0000313" key="3">
    <source>
        <dbReference type="EMBL" id="TKV55988.1"/>
    </source>
</evidence>
<dbReference type="RefSeq" id="WP_137451881.1">
    <property type="nucleotide sequence ID" value="NZ_SZZH01000009.1"/>
</dbReference>
<sequence>MRVANRALAAVLALALAGGAGIVIVEVVARLVGRGPLVADWTRVGTWADTTTWQATAVLVGGVVALVLGLVLLVAELTPARPARFAASPGVPGVDTGYTRRGVAGAVLAAAEGVDGVSRASVSVGRRAVKVTATATATTTEVARGLTGPVTDAVTAAVDRLRLAEGPRISVTTRAGRS</sequence>
<dbReference type="Proteomes" id="UP000306985">
    <property type="component" value="Unassembled WGS sequence"/>
</dbReference>
<feature type="domain" description="DUF6286" evidence="2">
    <location>
        <begin position="67"/>
        <end position="174"/>
    </location>
</feature>
<keyword evidence="1" id="KW-0472">Membrane</keyword>
<name>A0A4U6Q7M7_9ACTN</name>
<comment type="caution">
    <text evidence="3">The sequence shown here is derived from an EMBL/GenBank/DDBJ whole genome shotgun (WGS) entry which is preliminary data.</text>
</comment>
<keyword evidence="1" id="KW-0812">Transmembrane</keyword>
<dbReference type="AlphaFoldDB" id="A0A4U6Q7M7"/>
<dbReference type="Pfam" id="PF19803">
    <property type="entry name" value="DUF6286"/>
    <property type="match status" value="1"/>
</dbReference>
<dbReference type="EMBL" id="SZZH01000009">
    <property type="protein sequence ID" value="TKV55988.1"/>
    <property type="molecule type" value="Genomic_DNA"/>
</dbReference>
<evidence type="ECO:0000256" key="1">
    <source>
        <dbReference type="SAM" id="Phobius"/>
    </source>
</evidence>
<protein>
    <submittedName>
        <fullName evidence="3">Alkaline shock response membrane anchor protein AmaP</fullName>
    </submittedName>
</protein>
<gene>
    <name evidence="3" type="ORF">FDO65_21855</name>
</gene>
<organism evidence="3 4">
    <name type="scientific">Nakamurella flava</name>
    <dbReference type="NCBI Taxonomy" id="2576308"/>
    <lineage>
        <taxon>Bacteria</taxon>
        <taxon>Bacillati</taxon>
        <taxon>Actinomycetota</taxon>
        <taxon>Actinomycetes</taxon>
        <taxon>Nakamurellales</taxon>
        <taxon>Nakamurellaceae</taxon>
        <taxon>Nakamurella</taxon>
    </lineage>
</organism>
<dbReference type="InterPro" id="IPR046253">
    <property type="entry name" value="DUF6286"/>
</dbReference>
<keyword evidence="1" id="KW-1133">Transmembrane helix</keyword>
<accession>A0A4U6Q7M7</accession>
<proteinExistence type="predicted"/>